<comment type="caution">
    <text evidence="2">The sequence shown here is derived from an EMBL/GenBank/DDBJ whole genome shotgun (WGS) entry which is preliminary data.</text>
</comment>
<feature type="region of interest" description="Disordered" evidence="1">
    <location>
        <begin position="40"/>
        <end position="61"/>
    </location>
</feature>
<name>A0ABQ2VJW3_9ACTN</name>
<evidence type="ECO:0000313" key="3">
    <source>
        <dbReference type="Proteomes" id="UP000654471"/>
    </source>
</evidence>
<dbReference type="EMBL" id="BMRP01000029">
    <property type="protein sequence ID" value="GGU87357.1"/>
    <property type="molecule type" value="Genomic_DNA"/>
</dbReference>
<accession>A0ABQ2VJW3</accession>
<evidence type="ECO:0000256" key="1">
    <source>
        <dbReference type="SAM" id="MobiDB-lite"/>
    </source>
</evidence>
<proteinExistence type="predicted"/>
<gene>
    <name evidence="2" type="ORF">GCM10010211_62020</name>
</gene>
<sequence>MARRPSPGDIGVPAWGDEVGVPVSGSAEGCGGAECACESPPTLPQPVRTPEAATRTAPNQGQAGSYHMLRLLCSIATPAPSAIAHHGDVLVYVPFLAVPARMTWGAFQ</sequence>
<protein>
    <submittedName>
        <fullName evidence="2">Uncharacterized protein</fullName>
    </submittedName>
</protein>
<organism evidence="2 3">
    <name type="scientific">Streptomyces albospinus</name>
    <dbReference type="NCBI Taxonomy" id="285515"/>
    <lineage>
        <taxon>Bacteria</taxon>
        <taxon>Bacillati</taxon>
        <taxon>Actinomycetota</taxon>
        <taxon>Actinomycetes</taxon>
        <taxon>Kitasatosporales</taxon>
        <taxon>Streptomycetaceae</taxon>
        <taxon>Streptomyces</taxon>
    </lineage>
</organism>
<evidence type="ECO:0000313" key="2">
    <source>
        <dbReference type="EMBL" id="GGU87357.1"/>
    </source>
</evidence>
<dbReference type="Proteomes" id="UP000654471">
    <property type="component" value="Unassembled WGS sequence"/>
</dbReference>
<reference evidence="3" key="1">
    <citation type="journal article" date="2019" name="Int. J. Syst. Evol. Microbiol.">
        <title>The Global Catalogue of Microorganisms (GCM) 10K type strain sequencing project: providing services to taxonomists for standard genome sequencing and annotation.</title>
        <authorList>
            <consortium name="The Broad Institute Genomics Platform"/>
            <consortium name="The Broad Institute Genome Sequencing Center for Infectious Disease"/>
            <person name="Wu L."/>
            <person name="Ma J."/>
        </authorList>
    </citation>
    <scope>NUCLEOTIDE SEQUENCE [LARGE SCALE GENOMIC DNA]</scope>
    <source>
        <strain evidence="3">JCM 3399</strain>
    </source>
</reference>
<keyword evidence="3" id="KW-1185">Reference proteome</keyword>